<evidence type="ECO:0000256" key="1">
    <source>
        <dbReference type="SAM" id="SignalP"/>
    </source>
</evidence>
<feature type="domain" description="DUF1595" evidence="7">
    <location>
        <begin position="226"/>
        <end position="285"/>
    </location>
</feature>
<dbReference type="PROSITE" id="PS51257">
    <property type="entry name" value="PROKAR_LIPOPROTEIN"/>
    <property type="match status" value="1"/>
</dbReference>
<dbReference type="EMBL" id="WTPX01000028">
    <property type="protein sequence ID" value="NNJ25185.1"/>
    <property type="molecule type" value="Genomic_DNA"/>
</dbReference>
<evidence type="ECO:0000259" key="4">
    <source>
        <dbReference type="Pfam" id="PF07627"/>
    </source>
</evidence>
<accession>A0ABX1VB70</accession>
<evidence type="ECO:0000259" key="5">
    <source>
        <dbReference type="Pfam" id="PF07631"/>
    </source>
</evidence>
<dbReference type="Pfam" id="PF07631">
    <property type="entry name" value="PSD4"/>
    <property type="match status" value="1"/>
</dbReference>
<feature type="signal peptide" evidence="1">
    <location>
        <begin position="1"/>
        <end position="23"/>
    </location>
</feature>
<dbReference type="Gene3D" id="2.60.120.200">
    <property type="match status" value="1"/>
</dbReference>
<dbReference type="Pfam" id="PF07637">
    <property type="entry name" value="PSD5"/>
    <property type="match status" value="1"/>
</dbReference>
<gene>
    <name evidence="8" type="ORF">LzC2_12530</name>
</gene>
<organism evidence="8 9">
    <name type="scientific">Alienimonas chondri</name>
    <dbReference type="NCBI Taxonomy" id="2681879"/>
    <lineage>
        <taxon>Bacteria</taxon>
        <taxon>Pseudomonadati</taxon>
        <taxon>Planctomycetota</taxon>
        <taxon>Planctomycetia</taxon>
        <taxon>Planctomycetales</taxon>
        <taxon>Planctomycetaceae</taxon>
        <taxon>Alienimonas</taxon>
    </lineage>
</organism>
<feature type="domain" description="DUF1588" evidence="4">
    <location>
        <begin position="686"/>
        <end position="781"/>
    </location>
</feature>
<dbReference type="SUPFAM" id="SSF49899">
    <property type="entry name" value="Concanavalin A-like lectins/glucanases"/>
    <property type="match status" value="1"/>
</dbReference>
<proteinExistence type="predicted"/>
<dbReference type="InterPro" id="IPR011429">
    <property type="entry name" value="Cyt_c_Planctomycete-type"/>
</dbReference>
<dbReference type="InterPro" id="IPR013036">
    <property type="entry name" value="DUF1587"/>
</dbReference>
<dbReference type="Proteomes" id="UP000609651">
    <property type="component" value="Unassembled WGS sequence"/>
</dbReference>
<feature type="chain" id="PRO_5047190244" description="Planctomycete cytochrome C" evidence="1">
    <location>
        <begin position="24"/>
        <end position="896"/>
    </location>
</feature>
<evidence type="ECO:0000259" key="7">
    <source>
        <dbReference type="Pfam" id="PF07637"/>
    </source>
</evidence>
<dbReference type="InterPro" id="IPR013320">
    <property type="entry name" value="ConA-like_dom_sf"/>
</dbReference>
<dbReference type="InterPro" id="IPR013039">
    <property type="entry name" value="DUF1588"/>
</dbReference>
<feature type="domain" description="DUF1592" evidence="5">
    <location>
        <begin position="297"/>
        <end position="437"/>
    </location>
</feature>
<comment type="caution">
    <text evidence="8">The sequence shown here is derived from an EMBL/GenBank/DDBJ whole genome shotgun (WGS) entry which is preliminary data.</text>
</comment>
<feature type="domain" description="DUF1585" evidence="2">
    <location>
        <begin position="802"/>
        <end position="875"/>
    </location>
</feature>
<protein>
    <recommendedName>
        <fullName evidence="10">Planctomycete cytochrome C</fullName>
    </recommendedName>
</protein>
<evidence type="ECO:0000313" key="9">
    <source>
        <dbReference type="Proteomes" id="UP000609651"/>
    </source>
</evidence>
<reference evidence="8 9" key="1">
    <citation type="journal article" date="2020" name="Syst. Appl. Microbiol.">
        <title>Alienimonas chondri sp. nov., a novel planctomycete isolated from the biofilm of the red alga Chondrus crispus.</title>
        <authorList>
            <person name="Vitorino I."/>
            <person name="Albuquerque L."/>
            <person name="Wiegand S."/>
            <person name="Kallscheuer N."/>
            <person name="da Costa M.S."/>
            <person name="Lobo-da-Cunha A."/>
            <person name="Jogler C."/>
            <person name="Lage O.M."/>
        </authorList>
    </citation>
    <scope>NUCLEOTIDE SEQUENCE [LARGE SCALE GENOMIC DNA]</scope>
    <source>
        <strain evidence="8 9">LzC2</strain>
    </source>
</reference>
<dbReference type="InterPro" id="IPR011478">
    <property type="entry name" value="DUF1585"/>
</dbReference>
<sequence>MFHASRTAFAAALILCGCAIASAGDSAVHSGAERRFLTEVAPVLAKRCLECHGPTSRQGGFDLSHRDRLAVGGTSGVAVVAGKANDSPLWQYVESDAMPPDGPPLSKAEKQILKRWIDAGAAWPEDEPWAVLHEADAAALGAGWVRRLTTPEYVASVKAALGVDLAADAARLLPRDLRADGFHNTAYNLSVDLAHVEAYAELARLAVQRADLPTVLKKQAPGKRLEDRIAALGTTVLRGPLSEEETKAFGTVADAVAEAGGDETEALGYVLEAMLQSPRFLYRLETQRGDGGTRPVEGYELAARLSYSLWGAPPDAELRAAAQQGELNGSPAGRTAVAEQVARMLDDPRARERSARFAHEWLNLDRLDALSPAKELFPDWNPALAADMRRETLAFFNHIAWPQSDGNDGGAGAPPLTELLTAGVAFLTPRLAEHYGLEWKGFENAVLIPSPEPAGVVALYDFSGEGDTVRDVAGPLSANPGEPLDLVISSDSKARRVAGGLKIDGPSQIASPQPAKQLTDALKATGEITIEAWVTPANARQDGPARIATLSGGSSVRNATLAQNGKKYDARLRTTVNTDRNGMPSTNTDDAVRDDRPTHLVFTRTKAGLARLWVDGSMEGNRNTEGSFDNWDDGFRFALAGEIGDARPWLGTLHRVVLYDRALTEPEVAERAASPWRVDLSDEPSRAGLLTQGSTLTVGGDEASTVTRGLFILRDLLLGDVNDPPPGVDTTPIPAEPGLSARAIAEKRLADASCGGCHVQFEPFSFAFERYDGLGSYREKDHHGNALRSEGTMRLPGAGGETRFESTNEFLALIASSEAVRRGLTRKLTQFALGRPLTAADEPAVQAIHDAGWADDAPYGRGSYRSLMSALATSDLMTTAPTEPAPPQPASDRSTR</sequence>
<evidence type="ECO:0000313" key="8">
    <source>
        <dbReference type="EMBL" id="NNJ25185.1"/>
    </source>
</evidence>
<dbReference type="PANTHER" id="PTHR35889">
    <property type="entry name" value="CYCLOINULO-OLIGOSACCHARIDE FRUCTANOTRANSFERASE-RELATED"/>
    <property type="match status" value="1"/>
</dbReference>
<dbReference type="InterPro" id="IPR013042">
    <property type="entry name" value="DUF1592"/>
</dbReference>
<name>A0ABX1VB70_9PLAN</name>
<dbReference type="Pfam" id="PF07635">
    <property type="entry name" value="PSCyt1"/>
    <property type="match status" value="1"/>
</dbReference>
<dbReference type="PANTHER" id="PTHR35889:SF3">
    <property type="entry name" value="F-BOX DOMAIN-CONTAINING PROTEIN"/>
    <property type="match status" value="1"/>
</dbReference>
<dbReference type="Pfam" id="PF13385">
    <property type="entry name" value="Laminin_G_3"/>
    <property type="match status" value="1"/>
</dbReference>
<dbReference type="InterPro" id="IPR013043">
    <property type="entry name" value="DUF1595"/>
</dbReference>
<keyword evidence="1" id="KW-0732">Signal</keyword>
<feature type="domain" description="Cytochrome C Planctomycete-type" evidence="6">
    <location>
        <begin position="48"/>
        <end position="102"/>
    </location>
</feature>
<dbReference type="Pfam" id="PF07626">
    <property type="entry name" value="PSD3"/>
    <property type="match status" value="1"/>
</dbReference>
<evidence type="ECO:0000259" key="3">
    <source>
        <dbReference type="Pfam" id="PF07626"/>
    </source>
</evidence>
<keyword evidence="9" id="KW-1185">Reference proteome</keyword>
<evidence type="ECO:0000259" key="2">
    <source>
        <dbReference type="Pfam" id="PF07624"/>
    </source>
</evidence>
<evidence type="ECO:0008006" key="10">
    <source>
        <dbReference type="Google" id="ProtNLM"/>
    </source>
</evidence>
<dbReference type="Pfam" id="PF07624">
    <property type="entry name" value="PSD2"/>
    <property type="match status" value="1"/>
</dbReference>
<dbReference type="Pfam" id="PF07627">
    <property type="entry name" value="PSCyt3"/>
    <property type="match status" value="1"/>
</dbReference>
<feature type="domain" description="DUF1587" evidence="3">
    <location>
        <begin position="146"/>
        <end position="210"/>
    </location>
</feature>
<dbReference type="RefSeq" id="WP_171184917.1">
    <property type="nucleotide sequence ID" value="NZ_WTPX01000028.1"/>
</dbReference>
<evidence type="ECO:0000259" key="6">
    <source>
        <dbReference type="Pfam" id="PF07635"/>
    </source>
</evidence>